<name>A0A1V6CDC7_UNCT6</name>
<evidence type="ECO:0000313" key="1">
    <source>
        <dbReference type="EMBL" id="OQB74929.1"/>
    </source>
</evidence>
<protein>
    <submittedName>
        <fullName evidence="1">Uncharacterized protein</fullName>
    </submittedName>
</protein>
<dbReference type="Proteomes" id="UP000485562">
    <property type="component" value="Unassembled WGS sequence"/>
</dbReference>
<dbReference type="EMBL" id="MWDQ01000026">
    <property type="protein sequence ID" value="OQB74929.1"/>
    <property type="molecule type" value="Genomic_DNA"/>
</dbReference>
<reference evidence="1" key="1">
    <citation type="submission" date="2017-02" db="EMBL/GenBank/DDBJ databases">
        <title>Delving into the versatile metabolic prowess of the omnipresent phylum Bacteroidetes.</title>
        <authorList>
            <person name="Nobu M.K."/>
            <person name="Mei R."/>
            <person name="Narihiro T."/>
            <person name="Kuroda K."/>
            <person name="Liu W.-T."/>
        </authorList>
    </citation>
    <scope>NUCLEOTIDE SEQUENCE</scope>
    <source>
        <strain evidence="1">ADurb.Bin131</strain>
    </source>
</reference>
<organism evidence="1">
    <name type="scientific">candidate division TA06 bacterium ADurb.Bin131</name>
    <dbReference type="NCBI Taxonomy" id="1852827"/>
    <lineage>
        <taxon>Bacteria</taxon>
        <taxon>Bacteria division TA06</taxon>
    </lineage>
</organism>
<dbReference type="AlphaFoldDB" id="A0A1V6CDC7"/>
<accession>A0A1V6CDC7</accession>
<comment type="caution">
    <text evidence="1">The sequence shown here is derived from an EMBL/GenBank/DDBJ whole genome shotgun (WGS) entry which is preliminary data.</text>
</comment>
<proteinExistence type="predicted"/>
<gene>
    <name evidence="1" type="ORF">BWX89_00287</name>
</gene>
<sequence>MKKILPKIILSGFFYVVFLMPLHCEDRIPFSKWPQAEPKLSGNITVLIATNIELACQGFCGASTDDFNKNIIWFPNIYEGTEFVNTNPGYGTVNRDINIVFFDKNWNVINIKSMKKNVGTATAPKKTYSAIEGIPQNISKLNFRVGHPSPFRIQEKEGKYFLILNN</sequence>